<accession>A0A849SHQ8</accession>
<dbReference type="InterPro" id="IPR034660">
    <property type="entry name" value="DinB/YfiT-like"/>
</dbReference>
<evidence type="ECO:0000313" key="3">
    <source>
        <dbReference type="Proteomes" id="UP000580839"/>
    </source>
</evidence>
<comment type="caution">
    <text evidence="2">The sequence shown here is derived from an EMBL/GenBank/DDBJ whole genome shotgun (WGS) entry which is preliminary data.</text>
</comment>
<evidence type="ECO:0000313" key="2">
    <source>
        <dbReference type="EMBL" id="NOT33093.1"/>
    </source>
</evidence>
<dbReference type="AlphaFoldDB" id="A0A849SHQ8"/>
<dbReference type="Pfam" id="PF12867">
    <property type="entry name" value="DinB_2"/>
    <property type="match status" value="1"/>
</dbReference>
<dbReference type="Gene3D" id="1.20.120.450">
    <property type="entry name" value="dinb family like domain"/>
    <property type="match status" value="1"/>
</dbReference>
<dbReference type="SUPFAM" id="SSF109854">
    <property type="entry name" value="DinB/YfiT-like putative metalloenzymes"/>
    <property type="match status" value="1"/>
</dbReference>
<feature type="domain" description="DinB-like" evidence="1">
    <location>
        <begin position="11"/>
        <end position="151"/>
    </location>
</feature>
<dbReference type="Proteomes" id="UP000580839">
    <property type="component" value="Unassembled WGS sequence"/>
</dbReference>
<protein>
    <submittedName>
        <fullName evidence="2">DinB family protein</fullName>
    </submittedName>
</protein>
<reference evidence="2 3" key="1">
    <citation type="submission" date="2020-04" db="EMBL/GenBank/DDBJ databases">
        <title>Metagenomic profiling of ammonia- and methane-oxidizing microorganisms in a Dutch drinking water treatment plant.</title>
        <authorList>
            <person name="Poghosyan L."/>
            <person name="Leucker S."/>
        </authorList>
    </citation>
    <scope>NUCLEOTIDE SEQUENCE [LARGE SCALE GENOMIC DNA]</scope>
    <source>
        <strain evidence="2">S-RSF-IL-03</strain>
    </source>
</reference>
<name>A0A849SHQ8_UNCEI</name>
<dbReference type="EMBL" id="JABFRW010000029">
    <property type="protein sequence ID" value="NOT33093.1"/>
    <property type="molecule type" value="Genomic_DNA"/>
</dbReference>
<proteinExistence type="predicted"/>
<sequence>MQSIELLRVNLRQSRDRTLARVEEMREACVVFPTSNGGCHTLWVLGHLAYIELLVVRTFMLGEPNPLAHWEEVFDGADVSGEIRQYPQFDEVLARCREVRASTLALLESFSEADLDKASVRIPAGFEDTFGTYRLCVQYVADHWYMHRGQLADSRRSAGLERMWV</sequence>
<organism evidence="2 3">
    <name type="scientific">Eiseniibacteriota bacterium</name>
    <dbReference type="NCBI Taxonomy" id="2212470"/>
    <lineage>
        <taxon>Bacteria</taxon>
        <taxon>Candidatus Eiseniibacteriota</taxon>
    </lineage>
</organism>
<dbReference type="InterPro" id="IPR024775">
    <property type="entry name" value="DinB-like"/>
</dbReference>
<evidence type="ECO:0000259" key="1">
    <source>
        <dbReference type="Pfam" id="PF12867"/>
    </source>
</evidence>
<gene>
    <name evidence="2" type="ORF">HOP12_02875</name>
</gene>